<sequence>MAEVNLELDVICCSAATTACEKGGQWHQKSQRVAGHHLLAIAVTALAMLKAPLSGVFERSGLSGGLHAEIAEELLSVCYLTLMIVCMELHVHGVRGDERCDARGGRGGERGQ</sequence>
<accession>A0ABN9XWB9</accession>
<dbReference type="Proteomes" id="UP001189429">
    <property type="component" value="Unassembled WGS sequence"/>
</dbReference>
<feature type="non-terminal residue" evidence="1">
    <location>
        <position position="112"/>
    </location>
</feature>
<proteinExistence type="predicted"/>
<protein>
    <submittedName>
        <fullName evidence="1">Uncharacterized protein</fullName>
    </submittedName>
</protein>
<evidence type="ECO:0000313" key="2">
    <source>
        <dbReference type="Proteomes" id="UP001189429"/>
    </source>
</evidence>
<gene>
    <name evidence="1" type="ORF">PCOR1329_LOCUS79133</name>
</gene>
<dbReference type="EMBL" id="CAUYUJ010021085">
    <property type="protein sequence ID" value="CAK0902544.1"/>
    <property type="molecule type" value="Genomic_DNA"/>
</dbReference>
<keyword evidence="2" id="KW-1185">Reference proteome</keyword>
<name>A0ABN9XWB9_9DINO</name>
<evidence type="ECO:0000313" key="1">
    <source>
        <dbReference type="EMBL" id="CAK0902544.1"/>
    </source>
</evidence>
<organism evidence="1 2">
    <name type="scientific">Prorocentrum cordatum</name>
    <dbReference type="NCBI Taxonomy" id="2364126"/>
    <lineage>
        <taxon>Eukaryota</taxon>
        <taxon>Sar</taxon>
        <taxon>Alveolata</taxon>
        <taxon>Dinophyceae</taxon>
        <taxon>Prorocentrales</taxon>
        <taxon>Prorocentraceae</taxon>
        <taxon>Prorocentrum</taxon>
    </lineage>
</organism>
<reference evidence="1" key="1">
    <citation type="submission" date="2023-10" db="EMBL/GenBank/DDBJ databases">
        <authorList>
            <person name="Chen Y."/>
            <person name="Shah S."/>
            <person name="Dougan E. K."/>
            <person name="Thang M."/>
            <person name="Chan C."/>
        </authorList>
    </citation>
    <scope>NUCLEOTIDE SEQUENCE [LARGE SCALE GENOMIC DNA]</scope>
</reference>
<comment type="caution">
    <text evidence="1">The sequence shown here is derived from an EMBL/GenBank/DDBJ whole genome shotgun (WGS) entry which is preliminary data.</text>
</comment>